<dbReference type="InterPro" id="IPR051083">
    <property type="entry name" value="GrpII_Intron_Splice-Mob/Def"/>
</dbReference>
<dbReference type="PROSITE" id="PS50878">
    <property type="entry name" value="RT_POL"/>
    <property type="match status" value="1"/>
</dbReference>
<proteinExistence type="predicted"/>
<keyword evidence="2" id="KW-0695">RNA-directed DNA polymerase</keyword>
<dbReference type="Proteomes" id="UP000199476">
    <property type="component" value="Unassembled WGS sequence"/>
</dbReference>
<dbReference type="PANTHER" id="PTHR34047:SF8">
    <property type="entry name" value="PROTEIN YKFC"/>
    <property type="match status" value="1"/>
</dbReference>
<name>A0A1G9T224_9FIRM</name>
<dbReference type="CDD" id="cd01651">
    <property type="entry name" value="RT_G2_intron"/>
    <property type="match status" value="1"/>
</dbReference>
<dbReference type="InterPro" id="IPR000477">
    <property type="entry name" value="RT_dom"/>
</dbReference>
<dbReference type="Pfam" id="PF00078">
    <property type="entry name" value="RVT_1"/>
    <property type="match status" value="1"/>
</dbReference>
<accession>A0A1G9T224</accession>
<dbReference type="GO" id="GO:0003964">
    <property type="term" value="F:RNA-directed DNA polymerase activity"/>
    <property type="evidence" value="ECO:0007669"/>
    <property type="project" value="UniProtKB-KW"/>
</dbReference>
<dbReference type="STRING" id="321763.SAMN04488692_13314"/>
<keyword evidence="2" id="KW-0548">Nucleotidyltransferase</keyword>
<sequence length="214" mass="24655">MSGGGLVSDRIGRCKMTKRTYYTFKDRTLDKWNMDHAAHTVFANDGSAGIDNQDIDDFRDNYRQNMRELLRQLWNETYEPSPVLRVMIPKDSGGERPLGIPTIKDRIAQETVRRILGPIFEKIFCDCSYGFRPNRSALEAIEKVEEYREQGYTHVVDADIKGYFDNIDQDLLLDFVTERINDGWVLRLIRSWLAAGVMTEDGLEGTPKGPPREE</sequence>
<organism evidence="2 3">
    <name type="scientific">Halarsenatibacter silvermanii</name>
    <dbReference type="NCBI Taxonomy" id="321763"/>
    <lineage>
        <taxon>Bacteria</taxon>
        <taxon>Bacillati</taxon>
        <taxon>Bacillota</taxon>
        <taxon>Clostridia</taxon>
        <taxon>Halanaerobiales</taxon>
        <taxon>Halarsenatibacteraceae</taxon>
        <taxon>Halarsenatibacter</taxon>
    </lineage>
</organism>
<evidence type="ECO:0000259" key="1">
    <source>
        <dbReference type="PROSITE" id="PS50878"/>
    </source>
</evidence>
<dbReference type="EMBL" id="FNGO01000033">
    <property type="protein sequence ID" value="SDM41686.1"/>
    <property type="molecule type" value="Genomic_DNA"/>
</dbReference>
<protein>
    <submittedName>
        <fullName evidence="2">Group II intron reverse transcriptase/maturase</fullName>
    </submittedName>
</protein>
<dbReference type="InterPro" id="IPR043502">
    <property type="entry name" value="DNA/RNA_pol_sf"/>
</dbReference>
<evidence type="ECO:0000313" key="2">
    <source>
        <dbReference type="EMBL" id="SDM41686.1"/>
    </source>
</evidence>
<dbReference type="AlphaFoldDB" id="A0A1G9T224"/>
<reference evidence="2 3" key="1">
    <citation type="submission" date="2016-10" db="EMBL/GenBank/DDBJ databases">
        <authorList>
            <person name="de Groot N.N."/>
        </authorList>
    </citation>
    <scope>NUCLEOTIDE SEQUENCE [LARGE SCALE GENOMIC DNA]</scope>
    <source>
        <strain evidence="2 3">SLAS-1</strain>
    </source>
</reference>
<keyword evidence="2" id="KW-0808">Transferase</keyword>
<evidence type="ECO:0000313" key="3">
    <source>
        <dbReference type="Proteomes" id="UP000199476"/>
    </source>
</evidence>
<dbReference type="PANTHER" id="PTHR34047">
    <property type="entry name" value="NUCLEAR INTRON MATURASE 1, MITOCHONDRIAL-RELATED"/>
    <property type="match status" value="1"/>
</dbReference>
<gene>
    <name evidence="2" type="ORF">SAMN04488692_13314</name>
</gene>
<keyword evidence="3" id="KW-1185">Reference proteome</keyword>
<feature type="domain" description="Reverse transcriptase" evidence="1">
    <location>
        <begin position="69"/>
        <end position="214"/>
    </location>
</feature>
<dbReference type="SUPFAM" id="SSF56672">
    <property type="entry name" value="DNA/RNA polymerases"/>
    <property type="match status" value="1"/>
</dbReference>